<evidence type="ECO:0000256" key="7">
    <source>
        <dbReference type="SAM" id="Phobius"/>
    </source>
</evidence>
<dbReference type="OrthoDB" id="8670769at2"/>
<feature type="transmembrane region" description="Helical" evidence="7">
    <location>
        <begin position="518"/>
        <end position="539"/>
    </location>
</feature>
<dbReference type="Pfam" id="PF12805">
    <property type="entry name" value="FUSC-like"/>
    <property type="match status" value="1"/>
</dbReference>
<dbReference type="Pfam" id="PF13515">
    <property type="entry name" value="FUSC_2"/>
    <property type="match status" value="1"/>
</dbReference>
<evidence type="ECO:0000256" key="5">
    <source>
        <dbReference type="ARBA" id="ARBA00023136"/>
    </source>
</evidence>
<dbReference type="GO" id="GO:0005886">
    <property type="term" value="C:plasma membrane"/>
    <property type="evidence" value="ECO:0007669"/>
    <property type="project" value="UniProtKB-SubCell"/>
</dbReference>
<evidence type="ECO:0000256" key="3">
    <source>
        <dbReference type="ARBA" id="ARBA00022692"/>
    </source>
</evidence>
<name>A0A4R6TRI4_9FLAO</name>
<dbReference type="RefSeq" id="WP_133643951.1">
    <property type="nucleotide sequence ID" value="NZ_SNYI01000002.1"/>
</dbReference>
<feature type="transmembrane region" description="Helical" evidence="7">
    <location>
        <begin position="95"/>
        <end position="113"/>
    </location>
</feature>
<evidence type="ECO:0000256" key="1">
    <source>
        <dbReference type="ARBA" id="ARBA00004651"/>
    </source>
</evidence>
<keyword evidence="3 7" id="KW-0812">Transmembrane</keyword>
<feature type="domain" description="Integral membrane bound transporter" evidence="9">
    <location>
        <begin position="409"/>
        <end position="530"/>
    </location>
</feature>
<dbReference type="InterPro" id="IPR049453">
    <property type="entry name" value="Memb_transporter_dom"/>
</dbReference>
<comment type="caution">
    <text evidence="10">The sequence shown here is derived from an EMBL/GenBank/DDBJ whole genome shotgun (WGS) entry which is preliminary data.</text>
</comment>
<sequence>MKTTFRSYITDLFQFLKSTDFSKAILIGFGVTIPVLAGIYTGNLEIGLAIAFGAFWCSPSDVSGRFRNKVVGILLATALIMVVTFMAGYFVRETWWLLLVLGFLTFCISYISIYGFRASLISFSGLLALVLSFAHDAKVLLNYEYTLLVGLGGIWYLLLATIREKINPRGALEEALNNTYELSADFLDIRRRILTNLGKQDVLQRELLEVQTQLTEQHETLREILLVSRKSSGQSQYLNERLLILVALVDILESAVAHPVNYSKMEKLAERYPGLVEQFGELIGGMSLQLHDIARAGNSVKKLPSHSHLTELSNKLKEEIESCQADFESYLTFKNLLEYLEKQLEKINRIKWVLGNPGSEEIEMVDRKLLKKFKINREYDPRDLLRNLNFRSAIFKHSLRLAVTMMVGYGVGWYYDFQNPYWILLTIIVIMRPNYGLTKKRFKERIFGTLIGGALAVGVVFLVRDVYVYAVLGIGSLVLAFSMLQRNYRTAAVFITLSVIFIYAIIRPDVLTVIQYRLLDTLIGAGLSLVSVLFLWPAWGFLEIKDSILGSVKANRSFLEQIAEYYRQKGAVPPALRLARKEAFLQSSQLSTAYQQMAQEPESKQLYLDEIYKLVVLNHSFLTALASLSTYFQTRPTTKASEFFDKAIAHIDENMRLLICALEDEEFECPEPEVKSQDFEIPGTFEAMTELDALGISIQPQNEQEYQEAHLVMEQLRWLHTLSNQMMKLTSLIDFQREF</sequence>
<dbReference type="AlphaFoldDB" id="A0A4R6TRI4"/>
<reference evidence="10 11" key="1">
    <citation type="submission" date="2019-03" db="EMBL/GenBank/DDBJ databases">
        <title>Genomic Encyclopedia of Archaeal and Bacterial Type Strains, Phase II (KMG-II): from individual species to whole genera.</title>
        <authorList>
            <person name="Goeker M."/>
        </authorList>
    </citation>
    <scope>NUCLEOTIDE SEQUENCE [LARGE SCALE GENOMIC DNA]</scope>
    <source>
        <strain evidence="10 11">DSM 18435</strain>
    </source>
</reference>
<feature type="transmembrane region" description="Helical" evidence="7">
    <location>
        <begin position="143"/>
        <end position="162"/>
    </location>
</feature>
<accession>A0A4R6TRI4</accession>
<evidence type="ECO:0000259" key="8">
    <source>
        <dbReference type="Pfam" id="PF12805"/>
    </source>
</evidence>
<evidence type="ECO:0000256" key="2">
    <source>
        <dbReference type="ARBA" id="ARBA00022475"/>
    </source>
</evidence>
<protein>
    <submittedName>
        <fullName evidence="10">Putative membrane protein YccC</fullName>
    </submittedName>
</protein>
<keyword evidence="11" id="KW-1185">Reference proteome</keyword>
<proteinExistence type="inferred from homology"/>
<dbReference type="Proteomes" id="UP000295468">
    <property type="component" value="Unassembled WGS sequence"/>
</dbReference>
<keyword evidence="4 7" id="KW-1133">Transmembrane helix</keyword>
<keyword evidence="2" id="KW-1003">Cell membrane</keyword>
<dbReference type="InterPro" id="IPR032692">
    <property type="entry name" value="YccS_N"/>
</dbReference>
<feature type="transmembrane region" description="Helical" evidence="7">
    <location>
        <begin position="488"/>
        <end position="506"/>
    </location>
</feature>
<comment type="similarity">
    <text evidence="6">Belongs to the YccS/YhfK family.</text>
</comment>
<evidence type="ECO:0000256" key="6">
    <source>
        <dbReference type="ARBA" id="ARBA00043993"/>
    </source>
</evidence>
<dbReference type="PANTHER" id="PTHR30509:SF8">
    <property type="entry name" value="INNER MEMBRANE PROTEIN YCCS"/>
    <property type="match status" value="1"/>
</dbReference>
<keyword evidence="5 7" id="KW-0472">Membrane</keyword>
<organism evidence="10 11">
    <name type="scientific">Zeaxanthinibacter enoshimensis</name>
    <dbReference type="NCBI Taxonomy" id="392009"/>
    <lineage>
        <taxon>Bacteria</taxon>
        <taxon>Pseudomonadati</taxon>
        <taxon>Bacteroidota</taxon>
        <taxon>Flavobacteriia</taxon>
        <taxon>Flavobacteriales</taxon>
        <taxon>Flavobacteriaceae</taxon>
        <taxon>Zeaxanthinibacter</taxon>
    </lineage>
</organism>
<feature type="transmembrane region" description="Helical" evidence="7">
    <location>
        <begin position="449"/>
        <end position="482"/>
    </location>
</feature>
<feature type="transmembrane region" description="Helical" evidence="7">
    <location>
        <begin position="70"/>
        <end position="89"/>
    </location>
</feature>
<feature type="transmembrane region" description="Helical" evidence="7">
    <location>
        <begin position="21"/>
        <end position="40"/>
    </location>
</feature>
<gene>
    <name evidence="10" type="ORF">CLV82_1802</name>
</gene>
<dbReference type="PANTHER" id="PTHR30509">
    <property type="entry name" value="P-HYDROXYBENZOIC ACID EFFLUX PUMP SUBUNIT-RELATED"/>
    <property type="match status" value="1"/>
</dbReference>
<evidence type="ECO:0000259" key="9">
    <source>
        <dbReference type="Pfam" id="PF13515"/>
    </source>
</evidence>
<evidence type="ECO:0000313" key="10">
    <source>
        <dbReference type="EMBL" id="TDQ31100.1"/>
    </source>
</evidence>
<comment type="subcellular location">
    <subcellularLocation>
        <location evidence="1">Cell membrane</location>
        <topology evidence="1">Multi-pass membrane protein</topology>
    </subcellularLocation>
</comment>
<evidence type="ECO:0000313" key="11">
    <source>
        <dbReference type="Proteomes" id="UP000295468"/>
    </source>
</evidence>
<feature type="domain" description="Integral membrane protein YccS N-terminal" evidence="8">
    <location>
        <begin position="75"/>
        <end position="349"/>
    </location>
</feature>
<evidence type="ECO:0000256" key="4">
    <source>
        <dbReference type="ARBA" id="ARBA00022989"/>
    </source>
</evidence>
<dbReference type="EMBL" id="SNYI01000002">
    <property type="protein sequence ID" value="TDQ31100.1"/>
    <property type="molecule type" value="Genomic_DNA"/>
</dbReference>